<name>A0A2U1SXM6_9MICO</name>
<protein>
    <recommendedName>
        <fullName evidence="6">Glycerol operon regulatory protein</fullName>
    </recommendedName>
</protein>
<dbReference type="Gene3D" id="1.10.10.10">
    <property type="entry name" value="Winged helix-like DNA-binding domain superfamily/Winged helix DNA-binding domain"/>
    <property type="match status" value="1"/>
</dbReference>
<dbReference type="FunFam" id="1.10.10.10:FF:000056">
    <property type="entry name" value="IclR family transcriptional regulator"/>
    <property type="match status" value="1"/>
</dbReference>
<keyword evidence="2" id="KW-0805">Transcription regulation</keyword>
<proteinExistence type="predicted"/>
<evidence type="ECO:0000313" key="9">
    <source>
        <dbReference type="EMBL" id="PWB96385.1"/>
    </source>
</evidence>
<organism evidence="9 10">
    <name type="scientific">Homoserinimonas hongtaonis</name>
    <dbReference type="NCBI Taxonomy" id="2079791"/>
    <lineage>
        <taxon>Bacteria</taxon>
        <taxon>Bacillati</taxon>
        <taxon>Actinomycetota</taxon>
        <taxon>Actinomycetes</taxon>
        <taxon>Micrococcales</taxon>
        <taxon>Microbacteriaceae</taxon>
        <taxon>Homoserinimonas</taxon>
    </lineage>
</organism>
<dbReference type="Pfam" id="PF09339">
    <property type="entry name" value="HTH_IclR"/>
    <property type="match status" value="1"/>
</dbReference>
<evidence type="ECO:0000259" key="7">
    <source>
        <dbReference type="PROSITE" id="PS51077"/>
    </source>
</evidence>
<dbReference type="SUPFAM" id="SSF46785">
    <property type="entry name" value="Winged helix' DNA-binding domain"/>
    <property type="match status" value="1"/>
</dbReference>
<dbReference type="InterPro" id="IPR029016">
    <property type="entry name" value="GAF-like_dom_sf"/>
</dbReference>
<evidence type="ECO:0000313" key="10">
    <source>
        <dbReference type="Proteomes" id="UP000244978"/>
    </source>
</evidence>
<dbReference type="PROSITE" id="PS51078">
    <property type="entry name" value="ICLR_ED"/>
    <property type="match status" value="1"/>
</dbReference>
<comment type="caution">
    <text evidence="9">The sequence shown here is derived from an EMBL/GenBank/DDBJ whole genome shotgun (WGS) entry which is preliminary data.</text>
</comment>
<dbReference type="GO" id="GO:0006071">
    <property type="term" value="P:glycerol metabolic process"/>
    <property type="evidence" value="ECO:0007669"/>
    <property type="project" value="UniProtKB-KW"/>
</dbReference>
<dbReference type="InterPro" id="IPR036390">
    <property type="entry name" value="WH_DNA-bd_sf"/>
</dbReference>
<dbReference type="AlphaFoldDB" id="A0A2U1SXM6"/>
<evidence type="ECO:0000259" key="8">
    <source>
        <dbReference type="PROSITE" id="PS51078"/>
    </source>
</evidence>
<feature type="domain" description="IclR-ED" evidence="8">
    <location>
        <begin position="76"/>
        <end position="260"/>
    </location>
</feature>
<dbReference type="PROSITE" id="PS51077">
    <property type="entry name" value="HTH_ICLR"/>
    <property type="match status" value="1"/>
</dbReference>
<reference evidence="10" key="1">
    <citation type="submission" date="2018-04" db="EMBL/GenBank/DDBJ databases">
        <authorList>
            <person name="Liu S."/>
            <person name="Wang Z."/>
            <person name="Li J."/>
        </authorList>
    </citation>
    <scope>NUCLEOTIDE SEQUENCE [LARGE SCALE GENOMIC DNA]</scope>
    <source>
        <strain evidence="10">S1194</strain>
    </source>
</reference>
<dbReference type="Pfam" id="PF01614">
    <property type="entry name" value="IclR_C"/>
    <property type="match status" value="1"/>
</dbReference>
<dbReference type="GO" id="GO:0045892">
    <property type="term" value="P:negative regulation of DNA-templated transcription"/>
    <property type="evidence" value="ECO:0007669"/>
    <property type="project" value="TreeGrafter"/>
</dbReference>
<dbReference type="SMART" id="SM00346">
    <property type="entry name" value="HTH_ICLR"/>
    <property type="match status" value="1"/>
</dbReference>
<accession>A0A2U1SXM6</accession>
<evidence type="ECO:0000256" key="6">
    <source>
        <dbReference type="ARBA" id="ARBA00070406"/>
    </source>
</evidence>
<keyword evidence="3" id="KW-0238">DNA-binding</keyword>
<evidence type="ECO:0000256" key="3">
    <source>
        <dbReference type="ARBA" id="ARBA00023125"/>
    </source>
</evidence>
<sequence>MDDGTAGREAPSASVQSLARGLAVIRAFDGENPEMTLSEVARRTELSRATARRFLHTLVELGYVRTDGKNFALTARVLDLGYSYLSGLSLPEIAQPHLEKLAAAVQESTSASVLDGTDIVYVARVPTKRIMSVAISIGTRFPAYATSMGRVLLAALPVAEATERIAGEALSARTPATIVSADALTRELEKVRASGYAFIDQELEVGLRSMAVAITDGRGRTIAAINVSGHAVESTAEAFRARVAGPLRDAARAIETDLRSAKPVSNLLVSG</sequence>
<keyword evidence="1" id="KW-0319">Glycerol metabolism</keyword>
<dbReference type="Proteomes" id="UP000244978">
    <property type="component" value="Unassembled WGS sequence"/>
</dbReference>
<dbReference type="GO" id="GO:0046278">
    <property type="term" value="P:3,4-dihydroxybenzoate metabolic process"/>
    <property type="evidence" value="ECO:0007669"/>
    <property type="project" value="InterPro"/>
</dbReference>
<dbReference type="GO" id="GO:0003700">
    <property type="term" value="F:DNA-binding transcription factor activity"/>
    <property type="evidence" value="ECO:0007669"/>
    <property type="project" value="TreeGrafter"/>
</dbReference>
<dbReference type="PANTHER" id="PTHR30136:SF34">
    <property type="entry name" value="TRANSCRIPTIONAL REGULATOR"/>
    <property type="match status" value="1"/>
</dbReference>
<dbReference type="InterPro" id="IPR050707">
    <property type="entry name" value="HTH_MetabolicPath_Reg"/>
</dbReference>
<dbReference type="InterPro" id="IPR036388">
    <property type="entry name" value="WH-like_DNA-bd_sf"/>
</dbReference>
<evidence type="ECO:0000256" key="4">
    <source>
        <dbReference type="ARBA" id="ARBA00023163"/>
    </source>
</evidence>
<dbReference type="GO" id="GO:0003677">
    <property type="term" value="F:DNA binding"/>
    <property type="evidence" value="ECO:0007669"/>
    <property type="project" value="UniProtKB-KW"/>
</dbReference>
<dbReference type="RefSeq" id="WP_108998445.1">
    <property type="nucleotide sequence ID" value="NZ_QEEX01000002.1"/>
</dbReference>
<keyword evidence="10" id="KW-1185">Reference proteome</keyword>
<dbReference type="InterPro" id="IPR005471">
    <property type="entry name" value="Tscrpt_reg_IclR_N"/>
</dbReference>
<dbReference type="GO" id="GO:0045893">
    <property type="term" value="P:positive regulation of DNA-templated transcription"/>
    <property type="evidence" value="ECO:0007669"/>
    <property type="project" value="InterPro"/>
</dbReference>
<dbReference type="PANTHER" id="PTHR30136">
    <property type="entry name" value="HELIX-TURN-HELIX TRANSCRIPTIONAL REGULATOR, ICLR FAMILY"/>
    <property type="match status" value="1"/>
</dbReference>
<dbReference type="InterPro" id="IPR014757">
    <property type="entry name" value="Tscrpt_reg_IclR_C"/>
</dbReference>
<dbReference type="Gene3D" id="3.30.450.40">
    <property type="match status" value="1"/>
</dbReference>
<keyword evidence="4" id="KW-0804">Transcription</keyword>
<evidence type="ECO:0000256" key="1">
    <source>
        <dbReference type="ARBA" id="ARBA00022798"/>
    </source>
</evidence>
<dbReference type="SUPFAM" id="SSF55781">
    <property type="entry name" value="GAF domain-like"/>
    <property type="match status" value="1"/>
</dbReference>
<comment type="function">
    <text evidence="5">May be an activator protein for the gylABX operon.</text>
</comment>
<feature type="domain" description="HTH iclR-type" evidence="7">
    <location>
        <begin position="15"/>
        <end position="75"/>
    </location>
</feature>
<dbReference type="EMBL" id="QEEX01000002">
    <property type="protein sequence ID" value="PWB96385.1"/>
    <property type="molecule type" value="Genomic_DNA"/>
</dbReference>
<evidence type="ECO:0000256" key="5">
    <source>
        <dbReference type="ARBA" id="ARBA00058938"/>
    </source>
</evidence>
<dbReference type="NCBIfam" id="TIGR02431">
    <property type="entry name" value="pcaR_pcaU"/>
    <property type="match status" value="1"/>
</dbReference>
<dbReference type="InterPro" id="IPR012794">
    <property type="entry name" value="PcaR_PcaU"/>
</dbReference>
<gene>
    <name evidence="9" type="ORF">DF220_12815</name>
</gene>
<evidence type="ECO:0000256" key="2">
    <source>
        <dbReference type="ARBA" id="ARBA00023015"/>
    </source>
</evidence>